<dbReference type="GO" id="GO:0003677">
    <property type="term" value="F:DNA binding"/>
    <property type="evidence" value="ECO:0007669"/>
    <property type="project" value="UniProtKB-KW"/>
</dbReference>
<dbReference type="InterPro" id="IPR039422">
    <property type="entry name" value="MarR/SlyA-like"/>
</dbReference>
<reference evidence="3 4" key="1">
    <citation type="submission" date="2020-03" db="EMBL/GenBank/DDBJ databases">
        <title>Soil Listeria distribution.</title>
        <authorList>
            <person name="Liao J."/>
            <person name="Wiedmann M."/>
        </authorList>
    </citation>
    <scope>NUCLEOTIDE SEQUENCE [LARGE SCALE GENOMIC DNA]</scope>
    <source>
        <strain evidence="3 4">FSL L7-1547</strain>
    </source>
</reference>
<dbReference type="Gene3D" id="1.10.10.10">
    <property type="entry name" value="Winged helix-like DNA-binding domain superfamily/Winged helix DNA-binding domain"/>
    <property type="match status" value="1"/>
</dbReference>
<evidence type="ECO:0000313" key="4">
    <source>
        <dbReference type="Proteomes" id="UP000533953"/>
    </source>
</evidence>
<dbReference type="PANTHER" id="PTHR33164:SF94">
    <property type="entry name" value="TRANSCRIPTIONAL REGULATORY PROTEIN-RELATED"/>
    <property type="match status" value="1"/>
</dbReference>
<evidence type="ECO:0000259" key="2">
    <source>
        <dbReference type="PROSITE" id="PS50995"/>
    </source>
</evidence>
<dbReference type="GO" id="GO:0003700">
    <property type="term" value="F:DNA-binding transcription factor activity"/>
    <property type="evidence" value="ECO:0007669"/>
    <property type="project" value="InterPro"/>
</dbReference>
<dbReference type="AlphaFoldDB" id="A0A7X0XBL0"/>
<dbReference type="Pfam" id="PF12802">
    <property type="entry name" value="MarR_2"/>
    <property type="match status" value="1"/>
</dbReference>
<gene>
    <name evidence="3" type="ORF">HCI99_05190</name>
</gene>
<accession>A0A7X0XBL0</accession>
<dbReference type="SMART" id="SM00347">
    <property type="entry name" value="HTH_MARR"/>
    <property type="match status" value="1"/>
</dbReference>
<dbReference type="PANTHER" id="PTHR33164">
    <property type="entry name" value="TRANSCRIPTIONAL REGULATOR, MARR FAMILY"/>
    <property type="match status" value="1"/>
</dbReference>
<dbReference type="PRINTS" id="PR00598">
    <property type="entry name" value="HTHMARR"/>
</dbReference>
<proteinExistence type="predicted"/>
<feature type="domain" description="HTH marR-type" evidence="2">
    <location>
        <begin position="1"/>
        <end position="138"/>
    </location>
</feature>
<dbReference type="EMBL" id="JAASTX010000005">
    <property type="protein sequence ID" value="MBC1491215.1"/>
    <property type="molecule type" value="Genomic_DNA"/>
</dbReference>
<dbReference type="InterPro" id="IPR036388">
    <property type="entry name" value="WH-like_DNA-bd_sf"/>
</dbReference>
<dbReference type="RefSeq" id="WP_185400648.1">
    <property type="nucleotide sequence ID" value="NZ_JAARRI010000004.1"/>
</dbReference>
<evidence type="ECO:0000313" key="3">
    <source>
        <dbReference type="EMBL" id="MBC1491215.1"/>
    </source>
</evidence>
<dbReference type="InterPro" id="IPR000835">
    <property type="entry name" value="HTH_MarR-typ"/>
</dbReference>
<organism evidence="3 4">
    <name type="scientific">Listeria booriae</name>
    <dbReference type="NCBI Taxonomy" id="1552123"/>
    <lineage>
        <taxon>Bacteria</taxon>
        <taxon>Bacillati</taxon>
        <taxon>Bacillota</taxon>
        <taxon>Bacilli</taxon>
        <taxon>Bacillales</taxon>
        <taxon>Listeriaceae</taxon>
        <taxon>Listeria</taxon>
    </lineage>
</organism>
<evidence type="ECO:0000256" key="1">
    <source>
        <dbReference type="ARBA" id="ARBA00023125"/>
    </source>
</evidence>
<name>A0A7X0XBL0_9LIST</name>
<dbReference type="GO" id="GO:0006950">
    <property type="term" value="P:response to stress"/>
    <property type="evidence" value="ECO:0007669"/>
    <property type="project" value="TreeGrafter"/>
</dbReference>
<comment type="caution">
    <text evidence="3">The sequence shown here is derived from an EMBL/GenBank/DDBJ whole genome shotgun (WGS) entry which is preliminary data.</text>
</comment>
<keyword evidence="1" id="KW-0238">DNA-binding</keyword>
<sequence length="141" mass="16235">MMREFYDEMTFRTNVVAKKASLALQHGLERFEVTPEQWSVLNVIDQKAPISQRHVAEFAEKDAPTVNRIIDVLLRKNLIDKAVDAKDRRITLLSLSVEGKQKVQLIRNVVEETCGNFYKGLTKQELAVFVHILARIENNIE</sequence>
<dbReference type="SUPFAM" id="SSF46785">
    <property type="entry name" value="Winged helix' DNA-binding domain"/>
    <property type="match status" value="1"/>
</dbReference>
<dbReference type="InterPro" id="IPR036390">
    <property type="entry name" value="WH_DNA-bd_sf"/>
</dbReference>
<dbReference type="Proteomes" id="UP000533953">
    <property type="component" value="Unassembled WGS sequence"/>
</dbReference>
<dbReference type="PROSITE" id="PS50995">
    <property type="entry name" value="HTH_MARR_2"/>
    <property type="match status" value="1"/>
</dbReference>
<protein>
    <submittedName>
        <fullName evidence="3">MarR family transcriptional regulator</fullName>
    </submittedName>
</protein>